<dbReference type="InterPro" id="IPR000090">
    <property type="entry name" value="Flg_Motor_Flig"/>
</dbReference>
<evidence type="ECO:0000256" key="7">
    <source>
        <dbReference type="ARBA" id="ARBA00022779"/>
    </source>
</evidence>
<keyword evidence="14" id="KW-1185">Reference proteome</keyword>
<dbReference type="Gene3D" id="1.10.220.30">
    <property type="match status" value="3"/>
</dbReference>
<evidence type="ECO:0000256" key="3">
    <source>
        <dbReference type="ARBA" id="ARBA00010299"/>
    </source>
</evidence>
<gene>
    <name evidence="13" type="primary">fliG_2</name>
    <name evidence="13" type="ORF">I41_34720</name>
</gene>
<feature type="domain" description="Flagellar motor switch protein FliG C-terminal" evidence="10">
    <location>
        <begin position="294"/>
        <end position="368"/>
    </location>
</feature>
<dbReference type="Pfam" id="PF14841">
    <property type="entry name" value="FliG_M"/>
    <property type="match status" value="1"/>
</dbReference>
<evidence type="ECO:0000256" key="2">
    <source>
        <dbReference type="ARBA" id="ARBA00004413"/>
    </source>
</evidence>
<dbReference type="SUPFAM" id="SSF48029">
    <property type="entry name" value="FliG"/>
    <property type="match status" value="3"/>
</dbReference>
<feature type="domain" description="Flagellar motor switch protein FliG middle" evidence="11">
    <location>
        <begin position="112"/>
        <end position="182"/>
    </location>
</feature>
<dbReference type="GO" id="GO:0071973">
    <property type="term" value="P:bacterial-type flagellum-dependent cell motility"/>
    <property type="evidence" value="ECO:0007669"/>
    <property type="project" value="InterPro"/>
</dbReference>
<evidence type="ECO:0000256" key="6">
    <source>
        <dbReference type="ARBA" id="ARBA00022500"/>
    </source>
</evidence>
<dbReference type="RefSeq" id="WP_145434044.1">
    <property type="nucleotide sequence ID" value="NZ_CP036339.1"/>
</dbReference>
<keyword evidence="13" id="KW-0282">Flagellum</keyword>
<dbReference type="Pfam" id="PF01706">
    <property type="entry name" value="FliG_C"/>
    <property type="match status" value="1"/>
</dbReference>
<keyword evidence="9" id="KW-0975">Bacterial flagellum</keyword>
<evidence type="ECO:0000256" key="4">
    <source>
        <dbReference type="ARBA" id="ARBA00021870"/>
    </source>
</evidence>
<protein>
    <recommendedName>
        <fullName evidence="4">Flagellar motor switch protein FliG</fullName>
    </recommendedName>
</protein>
<evidence type="ECO:0000259" key="12">
    <source>
        <dbReference type="Pfam" id="PF14842"/>
    </source>
</evidence>
<keyword evidence="7" id="KW-0283">Flagellar rotation</keyword>
<evidence type="ECO:0000259" key="11">
    <source>
        <dbReference type="Pfam" id="PF14841"/>
    </source>
</evidence>
<keyword evidence="6" id="KW-0145">Chemotaxis</keyword>
<evidence type="ECO:0000313" key="13">
    <source>
        <dbReference type="EMBL" id="QDT74277.1"/>
    </source>
</evidence>
<keyword evidence="8" id="KW-0472">Membrane</keyword>
<evidence type="ECO:0000313" key="14">
    <source>
        <dbReference type="Proteomes" id="UP000317909"/>
    </source>
</evidence>
<keyword evidence="13" id="KW-0966">Cell projection</keyword>
<dbReference type="OrthoDB" id="247588at2"/>
<dbReference type="Pfam" id="PF14842">
    <property type="entry name" value="FliG_N"/>
    <property type="match status" value="1"/>
</dbReference>
<comment type="similarity">
    <text evidence="3">Belongs to the FliG family.</text>
</comment>
<accession>A0A517U0W8</accession>
<dbReference type="InterPro" id="IPR023087">
    <property type="entry name" value="Flg_Motor_Flig_C"/>
</dbReference>
<dbReference type="PRINTS" id="PR00954">
    <property type="entry name" value="FLGMOTORFLIG"/>
</dbReference>
<evidence type="ECO:0000256" key="9">
    <source>
        <dbReference type="ARBA" id="ARBA00023143"/>
    </source>
</evidence>
<dbReference type="PANTHER" id="PTHR30534:SF0">
    <property type="entry name" value="FLAGELLAR MOTOR SWITCH PROTEIN FLIG"/>
    <property type="match status" value="1"/>
</dbReference>
<proteinExistence type="inferred from homology"/>
<organism evidence="13 14">
    <name type="scientific">Lacipirellula limnantheis</name>
    <dbReference type="NCBI Taxonomy" id="2528024"/>
    <lineage>
        <taxon>Bacteria</taxon>
        <taxon>Pseudomonadati</taxon>
        <taxon>Planctomycetota</taxon>
        <taxon>Planctomycetia</taxon>
        <taxon>Pirellulales</taxon>
        <taxon>Lacipirellulaceae</taxon>
        <taxon>Lacipirellula</taxon>
    </lineage>
</organism>
<dbReference type="GO" id="GO:0006935">
    <property type="term" value="P:chemotaxis"/>
    <property type="evidence" value="ECO:0007669"/>
    <property type="project" value="UniProtKB-KW"/>
</dbReference>
<dbReference type="InterPro" id="IPR028263">
    <property type="entry name" value="FliG_N"/>
</dbReference>
<sequence length="377" mass="40474">MNYERNERIRRAAILVASIDESLAEQMLDSLPPAEATKILAEVERLGDIDPDEQRDVLAEFRRAGRRELNGATAVEFTYSAPQPVIVEPPAAATVPAAGPADDAAAAAEAALIAELLSAEHPQTIAVALSRMNHDQGAAVFAVLAPPLQADVLERLANLQITDESAVTDLESELQQRIEVQRQRRTRAVAAADLARRIVAKTAPIQRDSLLARIALPEAHPVAAAADAAPAALSEQQALELQAAILEARELVAAHEESVDGEYQRLEVWADDSDDVGGDDDTLDPVLLEDRSLDLERLSDAALLRALQAADERTVQLALASSSERFLRRVAAKLPRAGAARLRMAVRAIGPTRLSDLRAAQHELLHLAEPATSRAAA</sequence>
<dbReference type="PANTHER" id="PTHR30534">
    <property type="entry name" value="FLAGELLAR MOTOR SWITCH PROTEIN FLIG"/>
    <property type="match status" value="1"/>
</dbReference>
<keyword evidence="13" id="KW-0969">Cilium</keyword>
<dbReference type="GO" id="GO:0005886">
    <property type="term" value="C:plasma membrane"/>
    <property type="evidence" value="ECO:0007669"/>
    <property type="project" value="UniProtKB-SubCell"/>
</dbReference>
<name>A0A517U0W8_9BACT</name>
<dbReference type="InterPro" id="IPR011002">
    <property type="entry name" value="FliG_a-hlx"/>
</dbReference>
<keyword evidence="5" id="KW-1003">Cell membrane</keyword>
<reference evidence="13 14" key="1">
    <citation type="submission" date="2019-02" db="EMBL/GenBank/DDBJ databases">
        <title>Deep-cultivation of Planctomycetes and their phenomic and genomic characterization uncovers novel biology.</title>
        <authorList>
            <person name="Wiegand S."/>
            <person name="Jogler M."/>
            <person name="Boedeker C."/>
            <person name="Pinto D."/>
            <person name="Vollmers J."/>
            <person name="Rivas-Marin E."/>
            <person name="Kohn T."/>
            <person name="Peeters S.H."/>
            <person name="Heuer A."/>
            <person name="Rast P."/>
            <person name="Oberbeckmann S."/>
            <person name="Bunk B."/>
            <person name="Jeske O."/>
            <person name="Meyerdierks A."/>
            <person name="Storesund J.E."/>
            <person name="Kallscheuer N."/>
            <person name="Luecker S."/>
            <person name="Lage O.M."/>
            <person name="Pohl T."/>
            <person name="Merkel B.J."/>
            <person name="Hornburger P."/>
            <person name="Mueller R.-W."/>
            <person name="Bruemmer F."/>
            <person name="Labrenz M."/>
            <person name="Spormann A.M."/>
            <person name="Op den Camp H."/>
            <person name="Overmann J."/>
            <person name="Amann R."/>
            <person name="Jetten M.S.M."/>
            <person name="Mascher T."/>
            <person name="Medema M.H."/>
            <person name="Devos D.P."/>
            <person name="Kaster A.-K."/>
            <person name="Ovreas L."/>
            <person name="Rohde M."/>
            <person name="Galperin M.Y."/>
            <person name="Jogler C."/>
        </authorList>
    </citation>
    <scope>NUCLEOTIDE SEQUENCE [LARGE SCALE GENOMIC DNA]</scope>
    <source>
        <strain evidence="13 14">I41</strain>
    </source>
</reference>
<comment type="subcellular location">
    <subcellularLocation>
        <location evidence="1">Bacterial flagellum basal body</location>
    </subcellularLocation>
    <subcellularLocation>
        <location evidence="2">Cell membrane</location>
        <topology evidence="2">Peripheral membrane protein</topology>
        <orientation evidence="2">Cytoplasmic side</orientation>
    </subcellularLocation>
</comment>
<dbReference type="InterPro" id="IPR032779">
    <property type="entry name" value="FliG_M"/>
</dbReference>
<dbReference type="GO" id="GO:0009425">
    <property type="term" value="C:bacterial-type flagellum basal body"/>
    <property type="evidence" value="ECO:0007669"/>
    <property type="project" value="UniProtKB-SubCell"/>
</dbReference>
<dbReference type="Proteomes" id="UP000317909">
    <property type="component" value="Chromosome"/>
</dbReference>
<evidence type="ECO:0000259" key="10">
    <source>
        <dbReference type="Pfam" id="PF01706"/>
    </source>
</evidence>
<feature type="domain" description="Flagellar motor switch protein FliG N-terminal" evidence="12">
    <location>
        <begin position="9"/>
        <end position="64"/>
    </location>
</feature>
<evidence type="ECO:0000256" key="1">
    <source>
        <dbReference type="ARBA" id="ARBA00004117"/>
    </source>
</evidence>
<dbReference type="EMBL" id="CP036339">
    <property type="protein sequence ID" value="QDT74277.1"/>
    <property type="molecule type" value="Genomic_DNA"/>
</dbReference>
<evidence type="ECO:0000256" key="5">
    <source>
        <dbReference type="ARBA" id="ARBA00022475"/>
    </source>
</evidence>
<dbReference type="AlphaFoldDB" id="A0A517U0W8"/>
<dbReference type="KEGG" id="llh:I41_34720"/>
<evidence type="ECO:0000256" key="8">
    <source>
        <dbReference type="ARBA" id="ARBA00023136"/>
    </source>
</evidence>
<dbReference type="GO" id="GO:0003774">
    <property type="term" value="F:cytoskeletal motor activity"/>
    <property type="evidence" value="ECO:0007669"/>
    <property type="project" value="InterPro"/>
</dbReference>